<dbReference type="EMBL" id="PQXL01000010">
    <property type="protein sequence ID" value="THV55320.1"/>
    <property type="molecule type" value="Genomic_DNA"/>
</dbReference>
<keyword evidence="1" id="KW-1133">Transmembrane helix</keyword>
<keyword evidence="3" id="KW-1185">Reference proteome</keyword>
<evidence type="ECO:0000313" key="2">
    <source>
        <dbReference type="EMBL" id="THV55320.1"/>
    </source>
</evidence>
<name>A0A4S8RC27_9HELO</name>
<feature type="transmembrane region" description="Helical" evidence="1">
    <location>
        <begin position="51"/>
        <end position="70"/>
    </location>
</feature>
<dbReference type="OrthoDB" id="3486363at2759"/>
<evidence type="ECO:0000313" key="3">
    <source>
        <dbReference type="Proteomes" id="UP000308671"/>
    </source>
</evidence>
<accession>A0A4S8RC27</accession>
<keyword evidence="1" id="KW-0812">Transmembrane</keyword>
<reference evidence="2 3" key="1">
    <citation type="submission" date="2017-12" db="EMBL/GenBank/DDBJ databases">
        <title>Comparative genomics of Botrytis spp.</title>
        <authorList>
            <person name="Valero-Jimenez C.A."/>
            <person name="Tapia P."/>
            <person name="Veloso J."/>
            <person name="Silva-Moreno E."/>
            <person name="Staats M."/>
            <person name="Valdes J.H."/>
            <person name="Van Kan J.A.L."/>
        </authorList>
    </citation>
    <scope>NUCLEOTIDE SEQUENCE [LARGE SCALE GENOMIC DNA]</scope>
    <source>
        <strain evidence="2 3">MUCL435</strain>
    </source>
</reference>
<proteinExistence type="predicted"/>
<dbReference type="Proteomes" id="UP000308671">
    <property type="component" value="Unassembled WGS sequence"/>
</dbReference>
<keyword evidence="1" id="KW-0472">Membrane</keyword>
<gene>
    <name evidence="2" type="ORF">BGAL_0010g00390</name>
</gene>
<comment type="caution">
    <text evidence="2">The sequence shown here is derived from an EMBL/GenBank/DDBJ whole genome shotgun (WGS) entry which is preliminary data.</text>
</comment>
<protein>
    <submittedName>
        <fullName evidence="2">Uncharacterized protein</fullName>
    </submittedName>
</protein>
<sequence length="74" mass="8094">MGSTIMAAAMYLESSGSIMQSHTPYLKNCDAMYMAHKPAVGKTLLVFKVTLRGPSGVVIISAMGFFEVYLRFLL</sequence>
<organism evidence="2 3">
    <name type="scientific">Botrytis galanthina</name>
    <dbReference type="NCBI Taxonomy" id="278940"/>
    <lineage>
        <taxon>Eukaryota</taxon>
        <taxon>Fungi</taxon>
        <taxon>Dikarya</taxon>
        <taxon>Ascomycota</taxon>
        <taxon>Pezizomycotina</taxon>
        <taxon>Leotiomycetes</taxon>
        <taxon>Helotiales</taxon>
        <taxon>Sclerotiniaceae</taxon>
        <taxon>Botrytis</taxon>
    </lineage>
</organism>
<dbReference type="AlphaFoldDB" id="A0A4S8RC27"/>
<evidence type="ECO:0000256" key="1">
    <source>
        <dbReference type="SAM" id="Phobius"/>
    </source>
</evidence>